<feature type="compositionally biased region" description="Basic and acidic residues" evidence="1">
    <location>
        <begin position="7"/>
        <end position="16"/>
    </location>
</feature>
<dbReference type="AlphaFoldDB" id="A0A9W9AF32"/>
<keyword evidence="3" id="KW-1185">Reference proteome</keyword>
<feature type="region of interest" description="Disordered" evidence="1">
    <location>
        <begin position="1"/>
        <end position="181"/>
    </location>
</feature>
<dbReference type="OrthoDB" id="3357271at2759"/>
<dbReference type="EMBL" id="JAOTPV010000006">
    <property type="protein sequence ID" value="KAJ4481155.1"/>
    <property type="molecule type" value="Genomic_DNA"/>
</dbReference>
<evidence type="ECO:0000313" key="3">
    <source>
        <dbReference type="Proteomes" id="UP001150266"/>
    </source>
</evidence>
<comment type="caution">
    <text evidence="2">The sequence shown here is derived from an EMBL/GenBank/DDBJ whole genome shotgun (WGS) entry which is preliminary data.</text>
</comment>
<evidence type="ECO:0008006" key="4">
    <source>
        <dbReference type="Google" id="ProtNLM"/>
    </source>
</evidence>
<organism evidence="2 3">
    <name type="scientific">Lentinula aciculospora</name>
    <dbReference type="NCBI Taxonomy" id="153920"/>
    <lineage>
        <taxon>Eukaryota</taxon>
        <taxon>Fungi</taxon>
        <taxon>Dikarya</taxon>
        <taxon>Basidiomycota</taxon>
        <taxon>Agaricomycotina</taxon>
        <taxon>Agaricomycetes</taxon>
        <taxon>Agaricomycetidae</taxon>
        <taxon>Agaricales</taxon>
        <taxon>Marasmiineae</taxon>
        <taxon>Omphalotaceae</taxon>
        <taxon>Lentinula</taxon>
    </lineage>
</organism>
<sequence length="212" mass="23094">MPSFAELKQKAVKAKDATVTSVQNTKDRHTSVPLKKTNWNPYDGNGPPPPPAPRINSWNKPPKPEPPKLPPPPIRRDTSSSTNSSSPQPHSVSPLLSRSPVPPSRGPPIINRATRPPGPASIVPSPNSASPSRTPSVNSVRPPSLPSRAPSLQPSLPSRTPSSSSYRQAHVPEPEPQIDWANLTQKDKDVFFSWLDEFFERSYGIAPTGKHR</sequence>
<gene>
    <name evidence="2" type="ORF">J3R30DRAFT_2411949</name>
</gene>
<feature type="compositionally biased region" description="Low complexity" evidence="1">
    <location>
        <begin position="139"/>
        <end position="165"/>
    </location>
</feature>
<reference evidence="2" key="1">
    <citation type="submission" date="2022-08" db="EMBL/GenBank/DDBJ databases">
        <title>A Global Phylogenomic Analysis of the Shiitake Genus Lentinula.</title>
        <authorList>
            <consortium name="DOE Joint Genome Institute"/>
            <person name="Sierra-Patev S."/>
            <person name="Min B."/>
            <person name="Naranjo-Ortiz M."/>
            <person name="Looney B."/>
            <person name="Konkel Z."/>
            <person name="Slot J.C."/>
            <person name="Sakamoto Y."/>
            <person name="Steenwyk J.L."/>
            <person name="Rokas A."/>
            <person name="Carro J."/>
            <person name="Camarero S."/>
            <person name="Ferreira P."/>
            <person name="Molpeceres G."/>
            <person name="Ruiz-Duenas F.J."/>
            <person name="Serrano A."/>
            <person name="Henrissat B."/>
            <person name="Drula E."/>
            <person name="Hughes K.W."/>
            <person name="Mata J.L."/>
            <person name="Ishikawa N.K."/>
            <person name="Vargas-Isla R."/>
            <person name="Ushijima S."/>
            <person name="Smith C.A."/>
            <person name="Ahrendt S."/>
            <person name="Andreopoulos W."/>
            <person name="He G."/>
            <person name="Labutti K."/>
            <person name="Lipzen A."/>
            <person name="Ng V."/>
            <person name="Riley R."/>
            <person name="Sandor L."/>
            <person name="Barry K."/>
            <person name="Martinez A.T."/>
            <person name="Xiao Y."/>
            <person name="Gibbons J.G."/>
            <person name="Terashima K."/>
            <person name="Grigoriev I.V."/>
            <person name="Hibbett D.S."/>
        </authorList>
    </citation>
    <scope>NUCLEOTIDE SEQUENCE</scope>
    <source>
        <strain evidence="2">JLM2183</strain>
    </source>
</reference>
<evidence type="ECO:0000256" key="1">
    <source>
        <dbReference type="SAM" id="MobiDB-lite"/>
    </source>
</evidence>
<evidence type="ECO:0000313" key="2">
    <source>
        <dbReference type="EMBL" id="KAJ4481155.1"/>
    </source>
</evidence>
<feature type="compositionally biased region" description="Low complexity" evidence="1">
    <location>
        <begin position="79"/>
        <end position="99"/>
    </location>
</feature>
<accession>A0A9W9AF32</accession>
<dbReference type="Proteomes" id="UP001150266">
    <property type="component" value="Unassembled WGS sequence"/>
</dbReference>
<name>A0A9W9AF32_9AGAR</name>
<protein>
    <recommendedName>
        <fullName evidence="4">Proline-rich protein</fullName>
    </recommendedName>
</protein>
<feature type="compositionally biased region" description="Polar residues" evidence="1">
    <location>
        <begin position="124"/>
        <end position="138"/>
    </location>
</feature>
<proteinExistence type="predicted"/>